<dbReference type="HAMAP" id="MF_00037">
    <property type="entry name" value="MurB"/>
    <property type="match status" value="1"/>
</dbReference>
<dbReference type="GO" id="GO:0071555">
    <property type="term" value="P:cell wall organization"/>
    <property type="evidence" value="ECO:0007669"/>
    <property type="project" value="UniProtKB-KW"/>
</dbReference>
<dbReference type="PANTHER" id="PTHR21071">
    <property type="entry name" value="UDP-N-ACETYLENOLPYRUVOYLGLUCOSAMINE REDUCTASE"/>
    <property type="match status" value="1"/>
</dbReference>
<dbReference type="InterPro" id="IPR016166">
    <property type="entry name" value="FAD-bd_PCMH"/>
</dbReference>
<dbReference type="GO" id="GO:0071949">
    <property type="term" value="F:FAD binding"/>
    <property type="evidence" value="ECO:0007669"/>
    <property type="project" value="InterPro"/>
</dbReference>
<evidence type="ECO:0000256" key="13">
    <source>
        <dbReference type="ARBA" id="ARBA00023306"/>
    </source>
</evidence>
<evidence type="ECO:0000313" key="19">
    <source>
        <dbReference type="Proteomes" id="UP000230353"/>
    </source>
</evidence>
<evidence type="ECO:0000256" key="7">
    <source>
        <dbReference type="ARBA" id="ARBA00022630"/>
    </source>
</evidence>
<comment type="catalytic activity">
    <reaction evidence="15 16">
        <text>UDP-N-acetyl-alpha-D-muramate + NADP(+) = UDP-N-acetyl-3-O-(1-carboxyvinyl)-alpha-D-glucosamine + NADPH + H(+)</text>
        <dbReference type="Rhea" id="RHEA:12248"/>
        <dbReference type="ChEBI" id="CHEBI:15378"/>
        <dbReference type="ChEBI" id="CHEBI:57783"/>
        <dbReference type="ChEBI" id="CHEBI:58349"/>
        <dbReference type="ChEBI" id="CHEBI:68483"/>
        <dbReference type="ChEBI" id="CHEBI:70757"/>
        <dbReference type="EC" id="1.3.1.98"/>
    </reaction>
</comment>
<dbReference type="Pfam" id="PF02873">
    <property type="entry name" value="MurB_C"/>
    <property type="match status" value="1"/>
</dbReference>
<dbReference type="Proteomes" id="UP000230353">
    <property type="component" value="Unassembled WGS sequence"/>
</dbReference>
<keyword evidence="11 16" id="KW-0573">Peptidoglycan synthesis</keyword>
<dbReference type="PROSITE" id="PS51387">
    <property type="entry name" value="FAD_PCMH"/>
    <property type="match status" value="1"/>
</dbReference>
<evidence type="ECO:0000256" key="8">
    <source>
        <dbReference type="ARBA" id="ARBA00022827"/>
    </source>
</evidence>
<dbReference type="EMBL" id="PEZL01000034">
    <property type="protein sequence ID" value="PIS13314.1"/>
    <property type="molecule type" value="Genomic_DNA"/>
</dbReference>
<evidence type="ECO:0000256" key="1">
    <source>
        <dbReference type="ARBA" id="ARBA00001974"/>
    </source>
</evidence>
<dbReference type="SUPFAM" id="SSF56194">
    <property type="entry name" value="Uridine diphospho-N-Acetylenolpyruvylglucosamine reductase, MurB, C-terminal domain"/>
    <property type="match status" value="1"/>
</dbReference>
<dbReference type="GO" id="GO:0009252">
    <property type="term" value="P:peptidoglycan biosynthetic process"/>
    <property type="evidence" value="ECO:0007669"/>
    <property type="project" value="UniProtKB-UniRule"/>
</dbReference>
<dbReference type="NCBIfam" id="NF010480">
    <property type="entry name" value="PRK13905.1"/>
    <property type="match status" value="1"/>
</dbReference>
<dbReference type="EC" id="1.3.1.98" evidence="16"/>
<evidence type="ECO:0000256" key="2">
    <source>
        <dbReference type="ARBA" id="ARBA00003921"/>
    </source>
</evidence>
<evidence type="ECO:0000256" key="9">
    <source>
        <dbReference type="ARBA" id="ARBA00022857"/>
    </source>
</evidence>
<keyword evidence="6 16" id="KW-0132">Cell division</keyword>
<evidence type="ECO:0000256" key="16">
    <source>
        <dbReference type="HAMAP-Rule" id="MF_00037"/>
    </source>
</evidence>
<keyword evidence="13 16" id="KW-0131">Cell cycle</keyword>
<dbReference type="UniPathway" id="UPA00219"/>
<keyword evidence="14 16" id="KW-0961">Cell wall biogenesis/degradation</keyword>
<evidence type="ECO:0000256" key="12">
    <source>
        <dbReference type="ARBA" id="ARBA00023002"/>
    </source>
</evidence>
<keyword evidence="12 16" id="KW-0560">Oxidoreductase</keyword>
<dbReference type="GO" id="GO:0008762">
    <property type="term" value="F:UDP-N-acetylmuramate dehydrogenase activity"/>
    <property type="evidence" value="ECO:0007669"/>
    <property type="project" value="UniProtKB-UniRule"/>
</dbReference>
<dbReference type="NCBIfam" id="TIGR00179">
    <property type="entry name" value="murB"/>
    <property type="match status" value="1"/>
</dbReference>
<feature type="active site" description="Proton donor" evidence="16">
    <location>
        <position position="231"/>
    </location>
</feature>
<reference evidence="19" key="1">
    <citation type="submission" date="2017-09" db="EMBL/GenBank/DDBJ databases">
        <title>Depth-based differentiation of microbial function through sediment-hosted aquifers and enrichment of novel symbionts in the deep terrestrial subsurface.</title>
        <authorList>
            <person name="Probst A.J."/>
            <person name="Ladd B."/>
            <person name="Jarett J.K."/>
            <person name="Geller-Mcgrath D.E."/>
            <person name="Sieber C.M.K."/>
            <person name="Emerson J.B."/>
            <person name="Anantharaman K."/>
            <person name="Thomas B.C."/>
            <person name="Malmstrom R."/>
            <person name="Stieglmeier M."/>
            <person name="Klingl A."/>
            <person name="Woyke T."/>
            <person name="Ryan C.M."/>
            <person name="Banfield J.F."/>
        </authorList>
    </citation>
    <scope>NUCLEOTIDE SEQUENCE [LARGE SCALE GENOMIC DNA]</scope>
</reference>
<evidence type="ECO:0000256" key="11">
    <source>
        <dbReference type="ARBA" id="ARBA00022984"/>
    </source>
</evidence>
<dbReference type="PANTHER" id="PTHR21071:SF4">
    <property type="entry name" value="UDP-N-ACETYLENOLPYRUVOYLGLUCOSAMINE REDUCTASE"/>
    <property type="match status" value="1"/>
</dbReference>
<organism evidence="18 19">
    <name type="scientific">Candidatus Tagabacteria bacterium CG09_land_8_20_14_0_10_41_14</name>
    <dbReference type="NCBI Taxonomy" id="1975021"/>
    <lineage>
        <taxon>Bacteria</taxon>
        <taxon>Candidatus Tagaibacteriota</taxon>
    </lineage>
</organism>
<dbReference type="InterPro" id="IPR036318">
    <property type="entry name" value="FAD-bd_PCMH-like_sf"/>
</dbReference>
<evidence type="ECO:0000313" key="18">
    <source>
        <dbReference type="EMBL" id="PIS13314.1"/>
    </source>
</evidence>
<dbReference type="InterPro" id="IPR036635">
    <property type="entry name" value="MurB_C_sf"/>
</dbReference>
<dbReference type="Gene3D" id="3.90.78.10">
    <property type="entry name" value="UDP-N-acetylenolpyruvoylglucosamine reductase, C-terminal domain"/>
    <property type="match status" value="1"/>
</dbReference>
<evidence type="ECO:0000259" key="17">
    <source>
        <dbReference type="PROSITE" id="PS51387"/>
    </source>
</evidence>
<evidence type="ECO:0000256" key="5">
    <source>
        <dbReference type="ARBA" id="ARBA00022490"/>
    </source>
</evidence>
<evidence type="ECO:0000256" key="6">
    <source>
        <dbReference type="ARBA" id="ARBA00022618"/>
    </source>
</evidence>
<comment type="similarity">
    <text evidence="16">Belongs to the MurB family.</text>
</comment>
<dbReference type="GO" id="GO:0005829">
    <property type="term" value="C:cytosol"/>
    <property type="evidence" value="ECO:0007669"/>
    <property type="project" value="TreeGrafter"/>
</dbReference>
<dbReference type="SUPFAM" id="SSF56176">
    <property type="entry name" value="FAD-binding/transporter-associated domain-like"/>
    <property type="match status" value="1"/>
</dbReference>
<keyword evidence="10 16" id="KW-0133">Cell shape</keyword>
<dbReference type="InterPro" id="IPR011601">
    <property type="entry name" value="MurB_C"/>
</dbReference>
<evidence type="ECO:0000256" key="4">
    <source>
        <dbReference type="ARBA" id="ARBA00004752"/>
    </source>
</evidence>
<name>A0A2H0WKW1_9BACT</name>
<feature type="active site" evidence="16">
    <location>
        <position position="323"/>
    </location>
</feature>
<dbReference type="Gene3D" id="3.30.465.10">
    <property type="match status" value="1"/>
</dbReference>
<dbReference type="GO" id="GO:0051301">
    <property type="term" value="P:cell division"/>
    <property type="evidence" value="ECO:0007669"/>
    <property type="project" value="UniProtKB-KW"/>
</dbReference>
<sequence>MTMLFFMNSEFANLQENILLANHTTFRLGGPARYFVAVKNNEELVGAVKYAKANSWPFFILGGGSNLLVSDEGFNGLVIKMQSDGLSVVLRSEATKDQKEGDKLKIDCDAGVPFGRVIMETLKSGYSGAEWGFGIPGTIGGAICGNAGRLGQAMAQVVESVTALDDNLEVKNLSKNECEFGYRESRFKKTKEIIILAVLVFEKKKSAMIEAVLNEAKAVVKHSPPYPSAGCVFKNYVASSNNDPLLVGHHELAERVREGKLGVGWLIDQCGLKGRQIGGAKIWEGHANYIVNVGGAKAQDVLALIKLVKEGVRAKYRIELEEEIRRVGNF</sequence>
<keyword evidence="9 16" id="KW-0521">NADP</keyword>
<evidence type="ECO:0000256" key="3">
    <source>
        <dbReference type="ARBA" id="ARBA00004496"/>
    </source>
</evidence>
<dbReference type="InterPro" id="IPR016167">
    <property type="entry name" value="FAD-bd_PCMH_sub1"/>
</dbReference>
<evidence type="ECO:0000256" key="10">
    <source>
        <dbReference type="ARBA" id="ARBA00022960"/>
    </source>
</evidence>
<feature type="active site" evidence="16">
    <location>
        <position position="183"/>
    </location>
</feature>
<evidence type="ECO:0000256" key="14">
    <source>
        <dbReference type="ARBA" id="ARBA00023316"/>
    </source>
</evidence>
<dbReference type="Gene3D" id="3.30.43.10">
    <property type="entry name" value="Uridine Diphospho-n-acetylenolpyruvylglucosamine Reductase, domain 2"/>
    <property type="match status" value="1"/>
</dbReference>
<evidence type="ECO:0000256" key="15">
    <source>
        <dbReference type="ARBA" id="ARBA00048914"/>
    </source>
</evidence>
<feature type="domain" description="FAD-binding PCMH-type" evidence="17">
    <location>
        <begin position="27"/>
        <end position="204"/>
    </location>
</feature>
<dbReference type="InterPro" id="IPR003170">
    <property type="entry name" value="MurB"/>
</dbReference>
<comment type="subcellular location">
    <subcellularLocation>
        <location evidence="3 16">Cytoplasm</location>
    </subcellularLocation>
</comment>
<keyword evidence="7 16" id="KW-0285">Flavoprotein</keyword>
<accession>A0A2H0WKW1</accession>
<comment type="caution">
    <text evidence="18">The sequence shown here is derived from an EMBL/GenBank/DDBJ whole genome shotgun (WGS) entry which is preliminary data.</text>
</comment>
<proteinExistence type="inferred from homology"/>
<comment type="cofactor">
    <cofactor evidence="1 16">
        <name>FAD</name>
        <dbReference type="ChEBI" id="CHEBI:57692"/>
    </cofactor>
</comment>
<dbReference type="GO" id="GO:0008360">
    <property type="term" value="P:regulation of cell shape"/>
    <property type="evidence" value="ECO:0007669"/>
    <property type="project" value="UniProtKB-KW"/>
</dbReference>
<dbReference type="InterPro" id="IPR016169">
    <property type="entry name" value="FAD-bd_PCMH_sub2"/>
</dbReference>
<keyword evidence="8 16" id="KW-0274">FAD</keyword>
<dbReference type="Pfam" id="PF01565">
    <property type="entry name" value="FAD_binding_4"/>
    <property type="match status" value="1"/>
</dbReference>
<dbReference type="InterPro" id="IPR006094">
    <property type="entry name" value="Oxid_FAD_bind_N"/>
</dbReference>
<comment type="pathway">
    <text evidence="4 16">Cell wall biogenesis; peptidoglycan biosynthesis.</text>
</comment>
<dbReference type="AlphaFoldDB" id="A0A2H0WKW1"/>
<keyword evidence="5 16" id="KW-0963">Cytoplasm</keyword>
<protein>
    <recommendedName>
        <fullName evidence="16">UDP-N-acetylenolpyruvoylglucosamine reductase</fullName>
        <ecNumber evidence="16">1.3.1.98</ecNumber>
    </recommendedName>
    <alternativeName>
        <fullName evidence="16">UDP-N-acetylmuramate dehydrogenase</fullName>
    </alternativeName>
</protein>
<comment type="function">
    <text evidence="2 16">Cell wall formation.</text>
</comment>
<gene>
    <name evidence="16" type="primary">murB</name>
    <name evidence="18" type="ORF">COT67_02410</name>
</gene>